<reference evidence="8 9" key="1">
    <citation type="journal article" date="2014" name="PLoS Genet.">
        <title>The Genome of Spironucleus salmonicida Highlights a Fish Pathogen Adapted to Fluctuating Environments.</title>
        <authorList>
            <person name="Xu F."/>
            <person name="Jerlstrom-Hultqvist J."/>
            <person name="Einarsson E."/>
            <person name="Astvaldsson A."/>
            <person name="Svard S.G."/>
            <person name="Andersson J.O."/>
        </authorList>
    </citation>
    <scope>NUCLEOTIDE SEQUENCE [LARGE SCALE GENOMIC DNA]</scope>
    <source>
        <strain evidence="8 9">ATCC 50377</strain>
    </source>
</reference>
<keyword evidence="3" id="KW-0862">Zinc</keyword>
<dbReference type="RefSeq" id="XP_067767482.1">
    <property type="nucleotide sequence ID" value="XM_067904000.1"/>
</dbReference>
<keyword evidence="6" id="KW-0472">Membrane</keyword>
<evidence type="ECO:0000256" key="5">
    <source>
        <dbReference type="SAM" id="Coils"/>
    </source>
</evidence>
<dbReference type="EMBL" id="AUWU02000001">
    <property type="protein sequence ID" value="KAH0576709.1"/>
    <property type="molecule type" value="Genomic_DNA"/>
</dbReference>
<keyword evidence="6" id="KW-0812">Transmembrane</keyword>
<keyword evidence="5" id="KW-0175">Coiled coil</keyword>
<dbReference type="GO" id="GO:0061630">
    <property type="term" value="F:ubiquitin protein ligase activity"/>
    <property type="evidence" value="ECO:0007669"/>
    <property type="project" value="TreeGrafter"/>
</dbReference>
<proteinExistence type="predicted"/>
<dbReference type="SMART" id="SM00184">
    <property type="entry name" value="RING"/>
    <property type="match status" value="1"/>
</dbReference>
<feature type="transmembrane region" description="Helical" evidence="6">
    <location>
        <begin position="162"/>
        <end position="181"/>
    </location>
</feature>
<evidence type="ECO:0000313" key="9">
    <source>
        <dbReference type="Proteomes" id="UP000018208"/>
    </source>
</evidence>
<dbReference type="GO" id="GO:0016567">
    <property type="term" value="P:protein ubiquitination"/>
    <property type="evidence" value="ECO:0007669"/>
    <property type="project" value="TreeGrafter"/>
</dbReference>
<sequence length="597" mass="69533">MIKVKVISVVSIFALLGLILLQQLLLNYDIYNSITEVFVIIDKVQLIKIFVLATGFAILMLIFCTYMLLQFPQLSITVLKRSFSKNVNSLISNIFKIYQSIGATDMGDSAFTQTIALGVSITAINIIHIIIQYFLDQLKEDIQLIAIQQDKESFVLKKQVKVNFYLLAKSIIASFIMQFFIIKQFELSLNMLSNFDATQIYLRGSTFVFWDLIFNLFILIIKYLNSLSYYTNTAKLQEKQFIGLLIIFVCQLSQLIYYMLIFINTLSQIYRSKDIIGNSIQIDMKTKKLLQALLFSEILDFIQNIRELNKSFQQLVLNYKTIRNLDDFPIPTYEQLYDCSEQEVNANVEYYVGEAICTICMDTMNLIVEPQSVRILQCEHCYHTSCIRKWLVQGNSTCPVCNKEVFANIEENQKLAEQQEEELNMRINEIQSFGENEEQSSESLEQQSSYSSASHLTNDYNISPILLHDQELNIQQEIVQQPIRKKQRSKLSQKIKQDITINRQLFQLLIDNPDLELNFQDPQLNLQPEQKQQKQICSIPIIIDENQQDLNLEQFLQAIDVSVNQYKTDLTCKQYLYDNPDIELELLQLKRINKTYE</sequence>
<dbReference type="GO" id="GO:0008270">
    <property type="term" value="F:zinc ion binding"/>
    <property type="evidence" value="ECO:0007669"/>
    <property type="project" value="UniProtKB-KW"/>
</dbReference>
<dbReference type="PROSITE" id="PS50089">
    <property type="entry name" value="ZF_RING_2"/>
    <property type="match status" value="1"/>
</dbReference>
<dbReference type="Proteomes" id="UP000018208">
    <property type="component" value="Unassembled WGS sequence"/>
</dbReference>
<organism evidence="8 9">
    <name type="scientific">Spironucleus salmonicida</name>
    <dbReference type="NCBI Taxonomy" id="348837"/>
    <lineage>
        <taxon>Eukaryota</taxon>
        <taxon>Metamonada</taxon>
        <taxon>Diplomonadida</taxon>
        <taxon>Hexamitidae</taxon>
        <taxon>Hexamitinae</taxon>
        <taxon>Spironucleus</taxon>
    </lineage>
</organism>
<dbReference type="PANTHER" id="PTHR45969">
    <property type="entry name" value="RING ZINC FINGER PROTEIN-RELATED"/>
    <property type="match status" value="1"/>
</dbReference>
<dbReference type="Pfam" id="PF13639">
    <property type="entry name" value="zf-RING_2"/>
    <property type="match status" value="1"/>
</dbReference>
<evidence type="ECO:0000256" key="6">
    <source>
        <dbReference type="SAM" id="Phobius"/>
    </source>
</evidence>
<feature type="transmembrane region" description="Helical" evidence="6">
    <location>
        <begin position="6"/>
        <end position="28"/>
    </location>
</feature>
<feature type="transmembrane region" description="Helical" evidence="6">
    <location>
        <begin position="201"/>
        <end position="221"/>
    </location>
</feature>
<dbReference type="KEGG" id="ssao:94294078"/>
<evidence type="ECO:0000259" key="7">
    <source>
        <dbReference type="PROSITE" id="PS50089"/>
    </source>
</evidence>
<dbReference type="SUPFAM" id="SSF57850">
    <property type="entry name" value="RING/U-box"/>
    <property type="match status" value="1"/>
</dbReference>
<dbReference type="InterPro" id="IPR001841">
    <property type="entry name" value="Znf_RING"/>
</dbReference>
<keyword evidence="2 4" id="KW-0863">Zinc-finger</keyword>
<feature type="domain" description="RING-type" evidence="7">
    <location>
        <begin position="357"/>
        <end position="402"/>
    </location>
</feature>
<gene>
    <name evidence="8" type="ORF">SS50377_20055</name>
</gene>
<dbReference type="InterPro" id="IPR013083">
    <property type="entry name" value="Znf_RING/FYVE/PHD"/>
</dbReference>
<evidence type="ECO:0000256" key="1">
    <source>
        <dbReference type="ARBA" id="ARBA00022723"/>
    </source>
</evidence>
<accession>A0A9P8S102</accession>
<dbReference type="Gene3D" id="3.30.40.10">
    <property type="entry name" value="Zinc/RING finger domain, C3HC4 (zinc finger)"/>
    <property type="match status" value="1"/>
</dbReference>
<feature type="transmembrane region" description="Helical" evidence="6">
    <location>
        <begin position="241"/>
        <end position="263"/>
    </location>
</feature>
<dbReference type="AlphaFoldDB" id="A0A9P8S102"/>
<dbReference type="PANTHER" id="PTHR45969:SF69">
    <property type="entry name" value="FINGER DOMAIN PROTEIN, PUTATIVE (AFU_ORTHOLOGUE AFUA_3G12190)-RELATED"/>
    <property type="match status" value="1"/>
</dbReference>
<protein>
    <submittedName>
        <fullName evidence="8">Zinc finger, C3HC4 type (RING finger) domain-containing protein</fullName>
    </submittedName>
</protein>
<evidence type="ECO:0000256" key="4">
    <source>
        <dbReference type="PROSITE-ProRule" id="PRU00175"/>
    </source>
</evidence>
<evidence type="ECO:0000256" key="2">
    <source>
        <dbReference type="ARBA" id="ARBA00022771"/>
    </source>
</evidence>
<keyword evidence="6" id="KW-1133">Transmembrane helix</keyword>
<comment type="caution">
    <text evidence="8">The sequence shown here is derived from an EMBL/GenBank/DDBJ whole genome shotgun (WGS) entry which is preliminary data.</text>
</comment>
<dbReference type="GeneID" id="94294078"/>
<keyword evidence="1" id="KW-0479">Metal-binding</keyword>
<feature type="transmembrane region" description="Helical" evidence="6">
    <location>
        <begin position="115"/>
        <end position="135"/>
    </location>
</feature>
<evidence type="ECO:0000313" key="8">
    <source>
        <dbReference type="EMBL" id="KAH0576709.1"/>
    </source>
</evidence>
<dbReference type="OrthoDB" id="8062037at2759"/>
<keyword evidence="9" id="KW-1185">Reference proteome</keyword>
<feature type="coiled-coil region" evidence="5">
    <location>
        <begin position="402"/>
        <end position="429"/>
    </location>
</feature>
<evidence type="ECO:0000256" key="3">
    <source>
        <dbReference type="ARBA" id="ARBA00022833"/>
    </source>
</evidence>
<name>A0A9P8S102_9EUKA</name>
<feature type="transmembrane region" description="Helical" evidence="6">
    <location>
        <begin position="49"/>
        <end position="69"/>
    </location>
</feature>